<dbReference type="InterPro" id="IPR010679">
    <property type="entry name" value="DUF1254"/>
</dbReference>
<dbReference type="Proteomes" id="UP000321172">
    <property type="component" value="Chromosome"/>
</dbReference>
<dbReference type="SUPFAM" id="SSF160935">
    <property type="entry name" value="VPA0735-like"/>
    <property type="match status" value="1"/>
</dbReference>
<dbReference type="RefSeq" id="WP_147091235.1">
    <property type="nucleotide sequence ID" value="NZ_BAABJD010000002.1"/>
</dbReference>
<name>A0A5B8S6C1_9SPHN</name>
<organism evidence="2 3">
    <name type="scientific">Novosphingobium ginsenosidimutans</name>
    <dbReference type="NCBI Taxonomy" id="1176536"/>
    <lineage>
        <taxon>Bacteria</taxon>
        <taxon>Pseudomonadati</taxon>
        <taxon>Pseudomonadota</taxon>
        <taxon>Alphaproteobacteria</taxon>
        <taxon>Sphingomonadales</taxon>
        <taxon>Sphingomonadaceae</taxon>
        <taxon>Novosphingobium</taxon>
    </lineage>
</organism>
<sequence>MTRNLKLLALFVGAAVIGHVGLVMAVPHALMKVAMNRMSGDGARINQFSFGPRTTKDSRGVVRPSPDLAYSSCVYDLSKGPLLVSAAPSPNQGYVSLSVFAANTDNIAALDTTQYPKGIRFVLKREDQVAPVGMQVVNSPSDKGIILDRRLAPSAELFAEVDQARRADSCAPVKG</sequence>
<dbReference type="InterPro" id="IPR037050">
    <property type="entry name" value="DUF1254_sf"/>
</dbReference>
<dbReference type="Pfam" id="PF06863">
    <property type="entry name" value="DUF1254"/>
    <property type="match status" value="1"/>
</dbReference>
<dbReference type="AlphaFoldDB" id="A0A5B8S6C1"/>
<accession>A0A5B8S6C1</accession>
<evidence type="ECO:0000313" key="2">
    <source>
        <dbReference type="EMBL" id="QEA17156.1"/>
    </source>
</evidence>
<dbReference type="KEGG" id="ngf:FRF71_14005"/>
<dbReference type="Gene3D" id="2.60.40.1610">
    <property type="entry name" value="Domain of unknown function DUF1254"/>
    <property type="match status" value="1"/>
</dbReference>
<feature type="domain" description="DUF1254" evidence="1">
    <location>
        <begin position="45"/>
        <end position="170"/>
    </location>
</feature>
<proteinExistence type="predicted"/>
<evidence type="ECO:0000313" key="3">
    <source>
        <dbReference type="Proteomes" id="UP000321172"/>
    </source>
</evidence>
<reference evidence="2 3" key="1">
    <citation type="journal article" date="2013" name="J. Microbiol. Biotechnol.">
        <title>Novosphingobium ginsenosidimutans sp. nov., with the ability to convert ginsenoside.</title>
        <authorList>
            <person name="Kim J.K."/>
            <person name="He D."/>
            <person name="Liu Q.M."/>
            <person name="Park H.Y."/>
            <person name="Jung M.S."/>
            <person name="Yoon M.H."/>
            <person name="Kim S.C."/>
            <person name="Im W.T."/>
        </authorList>
    </citation>
    <scope>NUCLEOTIDE SEQUENCE [LARGE SCALE GENOMIC DNA]</scope>
    <source>
        <strain evidence="2 3">FW-6</strain>
    </source>
</reference>
<evidence type="ECO:0000259" key="1">
    <source>
        <dbReference type="Pfam" id="PF06863"/>
    </source>
</evidence>
<dbReference type="EMBL" id="CP042345">
    <property type="protein sequence ID" value="QEA17156.1"/>
    <property type="molecule type" value="Genomic_DNA"/>
</dbReference>
<keyword evidence="3" id="KW-1185">Reference proteome</keyword>
<protein>
    <submittedName>
        <fullName evidence="2">DUF1254 domain-containing protein</fullName>
    </submittedName>
</protein>
<dbReference type="OrthoDB" id="1346484at2"/>
<gene>
    <name evidence="2" type="ORF">FRF71_14005</name>
</gene>